<dbReference type="RefSeq" id="WP_193735159.1">
    <property type="nucleotide sequence ID" value="NZ_CP063304.1"/>
</dbReference>
<evidence type="ECO:0000256" key="1">
    <source>
        <dbReference type="ARBA" id="ARBA00004651"/>
    </source>
</evidence>
<evidence type="ECO:0000259" key="8">
    <source>
        <dbReference type="PROSITE" id="PS50928"/>
    </source>
</evidence>
<evidence type="ECO:0000256" key="2">
    <source>
        <dbReference type="ARBA" id="ARBA00022448"/>
    </source>
</evidence>
<dbReference type="PROSITE" id="PS50928">
    <property type="entry name" value="ABC_TM1"/>
    <property type="match status" value="1"/>
</dbReference>
<dbReference type="KEGG" id="bliq:INP51_12415"/>
<feature type="transmembrane region" description="Helical" evidence="7">
    <location>
        <begin position="271"/>
        <end position="288"/>
    </location>
</feature>
<keyword evidence="10" id="KW-1185">Reference proteome</keyword>
<dbReference type="AlphaFoldDB" id="A0A7M2RGX8"/>
<name>A0A7M2RGX8_9FIRM</name>
<reference evidence="9 10" key="1">
    <citation type="submission" date="2020-10" db="EMBL/GenBank/DDBJ databases">
        <title>Blautia liquoris sp.nov., isolated from the mud in a fermentation cellar used for the production of Chinese strong-flavoured liquor.</title>
        <authorList>
            <person name="Lu L."/>
        </authorList>
    </citation>
    <scope>NUCLEOTIDE SEQUENCE [LARGE SCALE GENOMIC DNA]</scope>
    <source>
        <strain evidence="9 10">LZLJ-3</strain>
    </source>
</reference>
<dbReference type="Pfam" id="PF00528">
    <property type="entry name" value="BPD_transp_1"/>
    <property type="match status" value="1"/>
</dbReference>
<proteinExistence type="inferred from homology"/>
<organism evidence="9 10">
    <name type="scientific">Blautia liquoris</name>
    <dbReference type="NCBI Taxonomy" id="2779518"/>
    <lineage>
        <taxon>Bacteria</taxon>
        <taxon>Bacillati</taxon>
        <taxon>Bacillota</taxon>
        <taxon>Clostridia</taxon>
        <taxon>Lachnospirales</taxon>
        <taxon>Lachnospiraceae</taxon>
        <taxon>Blautia</taxon>
    </lineage>
</organism>
<dbReference type="EMBL" id="CP063304">
    <property type="protein sequence ID" value="QOV18797.1"/>
    <property type="molecule type" value="Genomic_DNA"/>
</dbReference>
<dbReference type="SUPFAM" id="SSF161098">
    <property type="entry name" value="MetI-like"/>
    <property type="match status" value="1"/>
</dbReference>
<keyword evidence="4 7" id="KW-0812">Transmembrane</keyword>
<feature type="transmembrane region" description="Helical" evidence="7">
    <location>
        <begin position="109"/>
        <end position="138"/>
    </location>
</feature>
<comment type="subcellular location">
    <subcellularLocation>
        <location evidence="1 7">Cell membrane</location>
        <topology evidence="1 7">Multi-pass membrane protein</topology>
    </subcellularLocation>
</comment>
<dbReference type="Proteomes" id="UP000593601">
    <property type="component" value="Chromosome"/>
</dbReference>
<dbReference type="InterPro" id="IPR051393">
    <property type="entry name" value="ABC_transporter_permease"/>
</dbReference>
<keyword evidence="5 7" id="KW-1133">Transmembrane helix</keyword>
<evidence type="ECO:0000256" key="7">
    <source>
        <dbReference type="RuleBase" id="RU363032"/>
    </source>
</evidence>
<dbReference type="InterPro" id="IPR035906">
    <property type="entry name" value="MetI-like_sf"/>
</dbReference>
<feature type="transmembrane region" description="Helical" evidence="7">
    <location>
        <begin position="68"/>
        <end position="97"/>
    </location>
</feature>
<gene>
    <name evidence="9" type="ORF">INP51_12415</name>
</gene>
<sequence>MSNYLNKKNKKFYLLLVVPSLVFYGIAIIWPLLFETIPSSFYNWNLIKGTKIFNGFTNYVKLFRDKTFIHAIVFTVLLGIASILISNVAGFLIAYLLDSKIRWKGVTRSLFFIPNIISGVMVSFVWLFLFTGVIPSFAKMVHLNKIAEVSWFGDAKMAAIAVLLVTTWQEIGFLMMLYIAGLQTIPKDIIEAALLDGCTGIKKIFHIQLPLLMPTITINLFVSISGAFKAFDIPLSLTRGGPANSTQTIALNIYNDAFGAFKTGYASAKSMVLFLMVCVIAMIQLTLTRRREVQL</sequence>
<keyword evidence="6 7" id="KW-0472">Membrane</keyword>
<dbReference type="PANTHER" id="PTHR30193:SF37">
    <property type="entry name" value="INNER MEMBRANE ABC TRANSPORTER PERMEASE PROTEIN YCJO"/>
    <property type="match status" value="1"/>
</dbReference>
<protein>
    <submittedName>
        <fullName evidence="9">Sugar ABC transporter permease</fullName>
    </submittedName>
</protein>
<dbReference type="GO" id="GO:0055085">
    <property type="term" value="P:transmembrane transport"/>
    <property type="evidence" value="ECO:0007669"/>
    <property type="project" value="InterPro"/>
</dbReference>
<evidence type="ECO:0000256" key="5">
    <source>
        <dbReference type="ARBA" id="ARBA00022989"/>
    </source>
</evidence>
<evidence type="ECO:0000256" key="4">
    <source>
        <dbReference type="ARBA" id="ARBA00022692"/>
    </source>
</evidence>
<evidence type="ECO:0000256" key="3">
    <source>
        <dbReference type="ARBA" id="ARBA00022475"/>
    </source>
</evidence>
<feature type="transmembrane region" description="Helical" evidence="7">
    <location>
        <begin position="12"/>
        <end position="33"/>
    </location>
</feature>
<dbReference type="PANTHER" id="PTHR30193">
    <property type="entry name" value="ABC TRANSPORTER PERMEASE PROTEIN"/>
    <property type="match status" value="1"/>
</dbReference>
<feature type="transmembrane region" description="Helical" evidence="7">
    <location>
        <begin position="211"/>
        <end position="231"/>
    </location>
</feature>
<comment type="similarity">
    <text evidence="7">Belongs to the binding-protein-dependent transport system permease family.</text>
</comment>
<dbReference type="InterPro" id="IPR000515">
    <property type="entry name" value="MetI-like"/>
</dbReference>
<accession>A0A7M2RGX8</accession>
<dbReference type="CDD" id="cd06261">
    <property type="entry name" value="TM_PBP2"/>
    <property type="match status" value="1"/>
</dbReference>
<dbReference type="Gene3D" id="1.10.3720.10">
    <property type="entry name" value="MetI-like"/>
    <property type="match status" value="1"/>
</dbReference>
<feature type="domain" description="ABC transmembrane type-1" evidence="8">
    <location>
        <begin position="72"/>
        <end position="284"/>
    </location>
</feature>
<keyword evidence="2 7" id="KW-0813">Transport</keyword>
<evidence type="ECO:0000313" key="10">
    <source>
        <dbReference type="Proteomes" id="UP000593601"/>
    </source>
</evidence>
<feature type="transmembrane region" description="Helical" evidence="7">
    <location>
        <begin position="158"/>
        <end position="180"/>
    </location>
</feature>
<evidence type="ECO:0000313" key="9">
    <source>
        <dbReference type="EMBL" id="QOV18797.1"/>
    </source>
</evidence>
<keyword evidence="3" id="KW-1003">Cell membrane</keyword>
<evidence type="ECO:0000256" key="6">
    <source>
        <dbReference type="ARBA" id="ARBA00023136"/>
    </source>
</evidence>
<dbReference type="GO" id="GO:0005886">
    <property type="term" value="C:plasma membrane"/>
    <property type="evidence" value="ECO:0007669"/>
    <property type="project" value="UniProtKB-SubCell"/>
</dbReference>